<evidence type="ECO:0000256" key="2">
    <source>
        <dbReference type="ARBA" id="ARBA00023125"/>
    </source>
</evidence>
<dbReference type="SUPFAM" id="SSF53822">
    <property type="entry name" value="Periplasmic binding protein-like I"/>
    <property type="match status" value="1"/>
</dbReference>
<evidence type="ECO:0000313" key="5">
    <source>
        <dbReference type="EMBL" id="MBC5733170.1"/>
    </source>
</evidence>
<proteinExistence type="predicted"/>
<dbReference type="Gene3D" id="3.40.50.2300">
    <property type="match status" value="2"/>
</dbReference>
<dbReference type="Gene3D" id="1.10.260.40">
    <property type="entry name" value="lambda repressor-like DNA-binding domains"/>
    <property type="match status" value="1"/>
</dbReference>
<keyword evidence="6" id="KW-1185">Reference proteome</keyword>
<sequence>MNIKEVARQAGVSVATVSRVLNHPELVQPETKTRVLSVMEALHYTPNWFARGLNLGKTRTIALLVSNIERGTDRDLFAGVETVALKKGYATFLCNTHGSAAAEADGLRMVQDRKADGVLLCAPLADLSGLHSAGIPCVSIGRPRDALTENCCYINCEEGAFRMTRHLLSLGHRRLVFLLDRSDPEDLRQVAAGCRRAVLEWGGGADGRVLLTENSIQGGFVAAERLLQSGPPPDALLCDSDELAFGVLKAARDRGVSIPEELGLACLTDSPLCTIVTPALTSLEQPARRLGMVAARMLFDLLENEEFSAGVPQEIILQPKLKIRRSCGNRAHISELFDE</sequence>
<keyword evidence="3" id="KW-0804">Transcription</keyword>
<evidence type="ECO:0000256" key="3">
    <source>
        <dbReference type="ARBA" id="ARBA00023163"/>
    </source>
</evidence>
<evidence type="ECO:0000313" key="6">
    <source>
        <dbReference type="Proteomes" id="UP000661435"/>
    </source>
</evidence>
<dbReference type="PROSITE" id="PS00356">
    <property type="entry name" value="HTH_LACI_1"/>
    <property type="match status" value="1"/>
</dbReference>
<protein>
    <submittedName>
        <fullName evidence="5">LacI family DNA-binding transcriptional regulator</fullName>
    </submittedName>
</protein>
<dbReference type="InterPro" id="IPR010982">
    <property type="entry name" value="Lambda_DNA-bd_dom_sf"/>
</dbReference>
<dbReference type="AlphaFoldDB" id="A0A8J6JF67"/>
<reference evidence="5" key="1">
    <citation type="submission" date="2020-08" db="EMBL/GenBank/DDBJ databases">
        <title>Genome public.</title>
        <authorList>
            <person name="Liu C."/>
            <person name="Sun Q."/>
        </authorList>
    </citation>
    <scope>NUCLEOTIDE SEQUENCE</scope>
    <source>
        <strain evidence="5">NSJ-51</strain>
    </source>
</reference>
<dbReference type="CDD" id="cd06267">
    <property type="entry name" value="PBP1_LacI_sugar_binding-like"/>
    <property type="match status" value="1"/>
</dbReference>
<dbReference type="PROSITE" id="PS50932">
    <property type="entry name" value="HTH_LACI_2"/>
    <property type="match status" value="1"/>
</dbReference>
<comment type="caution">
    <text evidence="5">The sequence shown here is derived from an EMBL/GenBank/DDBJ whole genome shotgun (WGS) entry which is preliminary data.</text>
</comment>
<dbReference type="PANTHER" id="PTHR30146">
    <property type="entry name" value="LACI-RELATED TRANSCRIPTIONAL REPRESSOR"/>
    <property type="match status" value="1"/>
</dbReference>
<name>A0A8J6JF67_9FIRM</name>
<dbReference type="InterPro" id="IPR046335">
    <property type="entry name" value="LacI/GalR-like_sensor"/>
</dbReference>
<keyword evidence="2 5" id="KW-0238">DNA-binding</keyword>
<organism evidence="5 6">
    <name type="scientific">Lawsonibacter hominis</name>
    <dbReference type="NCBI Taxonomy" id="2763053"/>
    <lineage>
        <taxon>Bacteria</taxon>
        <taxon>Bacillati</taxon>
        <taxon>Bacillota</taxon>
        <taxon>Clostridia</taxon>
        <taxon>Eubacteriales</taxon>
        <taxon>Oscillospiraceae</taxon>
        <taxon>Lawsonibacter</taxon>
    </lineage>
</organism>
<evidence type="ECO:0000259" key="4">
    <source>
        <dbReference type="PROSITE" id="PS50932"/>
    </source>
</evidence>
<feature type="domain" description="HTH lacI-type" evidence="4">
    <location>
        <begin position="1"/>
        <end position="55"/>
    </location>
</feature>
<dbReference type="PRINTS" id="PR00036">
    <property type="entry name" value="HTHLACI"/>
</dbReference>
<dbReference type="RefSeq" id="WP_186907069.1">
    <property type="nucleotide sequence ID" value="NZ_JACOPP010000005.1"/>
</dbReference>
<dbReference type="EMBL" id="JACOPP010000005">
    <property type="protein sequence ID" value="MBC5733170.1"/>
    <property type="molecule type" value="Genomic_DNA"/>
</dbReference>
<accession>A0A8J6JF67</accession>
<keyword evidence="1" id="KW-0805">Transcription regulation</keyword>
<dbReference type="InterPro" id="IPR000843">
    <property type="entry name" value="HTH_LacI"/>
</dbReference>
<dbReference type="Pfam" id="PF00356">
    <property type="entry name" value="LacI"/>
    <property type="match status" value="1"/>
</dbReference>
<dbReference type="Proteomes" id="UP000661435">
    <property type="component" value="Unassembled WGS sequence"/>
</dbReference>
<dbReference type="Pfam" id="PF13377">
    <property type="entry name" value="Peripla_BP_3"/>
    <property type="match status" value="1"/>
</dbReference>
<dbReference type="CDD" id="cd01392">
    <property type="entry name" value="HTH_LacI"/>
    <property type="match status" value="1"/>
</dbReference>
<dbReference type="GO" id="GO:0000976">
    <property type="term" value="F:transcription cis-regulatory region binding"/>
    <property type="evidence" value="ECO:0007669"/>
    <property type="project" value="TreeGrafter"/>
</dbReference>
<dbReference type="InterPro" id="IPR028082">
    <property type="entry name" value="Peripla_BP_I"/>
</dbReference>
<dbReference type="SUPFAM" id="SSF47413">
    <property type="entry name" value="lambda repressor-like DNA-binding domains"/>
    <property type="match status" value="1"/>
</dbReference>
<dbReference type="SMART" id="SM00354">
    <property type="entry name" value="HTH_LACI"/>
    <property type="match status" value="1"/>
</dbReference>
<gene>
    <name evidence="5" type="ORF">H8S57_05455</name>
</gene>
<dbReference type="GO" id="GO:0003700">
    <property type="term" value="F:DNA-binding transcription factor activity"/>
    <property type="evidence" value="ECO:0007669"/>
    <property type="project" value="TreeGrafter"/>
</dbReference>
<dbReference type="PANTHER" id="PTHR30146:SF109">
    <property type="entry name" value="HTH-TYPE TRANSCRIPTIONAL REGULATOR GALS"/>
    <property type="match status" value="1"/>
</dbReference>
<evidence type="ECO:0000256" key="1">
    <source>
        <dbReference type="ARBA" id="ARBA00023015"/>
    </source>
</evidence>